<evidence type="ECO:0000313" key="3">
    <source>
        <dbReference type="Proteomes" id="UP000046393"/>
    </source>
</evidence>
<feature type="compositionally biased region" description="Low complexity" evidence="1">
    <location>
        <begin position="89"/>
        <end position="102"/>
    </location>
</feature>
<feature type="signal peptide" evidence="2">
    <location>
        <begin position="1"/>
        <end position="19"/>
    </location>
</feature>
<accession>A0A0N5AHE4</accession>
<dbReference type="Proteomes" id="UP000046393">
    <property type="component" value="Unplaced"/>
</dbReference>
<organism evidence="3 4">
    <name type="scientific">Syphacia muris</name>
    <dbReference type="NCBI Taxonomy" id="451379"/>
    <lineage>
        <taxon>Eukaryota</taxon>
        <taxon>Metazoa</taxon>
        <taxon>Ecdysozoa</taxon>
        <taxon>Nematoda</taxon>
        <taxon>Chromadorea</taxon>
        <taxon>Rhabditida</taxon>
        <taxon>Spirurina</taxon>
        <taxon>Oxyuridomorpha</taxon>
        <taxon>Oxyuroidea</taxon>
        <taxon>Oxyuridae</taxon>
        <taxon>Syphacia</taxon>
    </lineage>
</organism>
<protein>
    <submittedName>
        <fullName evidence="4">Secreted protein</fullName>
    </submittedName>
</protein>
<keyword evidence="2" id="KW-0732">Signal</keyword>
<reference evidence="4" key="1">
    <citation type="submission" date="2017-02" db="UniProtKB">
        <authorList>
            <consortium name="WormBaseParasite"/>
        </authorList>
    </citation>
    <scope>IDENTIFICATION</scope>
</reference>
<name>A0A0N5AHE4_9BILA</name>
<evidence type="ECO:0000313" key="4">
    <source>
        <dbReference type="WBParaSite" id="SMUV_0000379501-mRNA-1"/>
    </source>
</evidence>
<feature type="region of interest" description="Disordered" evidence="1">
    <location>
        <begin position="271"/>
        <end position="291"/>
    </location>
</feature>
<evidence type="ECO:0000256" key="1">
    <source>
        <dbReference type="SAM" id="MobiDB-lite"/>
    </source>
</evidence>
<dbReference type="WBParaSite" id="SMUV_0000379501-mRNA-1">
    <property type="protein sequence ID" value="SMUV_0000379501-mRNA-1"/>
    <property type="gene ID" value="SMUV_0000379501"/>
</dbReference>
<proteinExistence type="predicted"/>
<sequence>MYYLQLATLTILLYAQVNAQTFGKFFACYLSGDTTGRSSWCGNNNPTDLEILKNPQAIQQGFQNTLAYHNRMVWNPQTFLQNPTESELRQPQLPPSNLSPSPYTPPVVSYVQPQTLEPVQPLQPQPGNPQITNSDGIPVTNTLIKSDIERVNDDITSMENSEIERIVAEKKLENGNDVAYGKPLLVSSEPNNSDGLSSLGNMQINQNEDDIPLEPSENGKAKQLLPINTIPYSRSVNTPVRAKSIPYGTPNPELGEFHQAQKILDSPADALLTRSDDDEENKLPSHNNRKLNKTVKSLKQTKLPNKFQRVTRIK</sequence>
<feature type="region of interest" description="Disordered" evidence="1">
    <location>
        <begin position="83"/>
        <end position="102"/>
    </location>
</feature>
<dbReference type="AlphaFoldDB" id="A0A0N5AHE4"/>
<evidence type="ECO:0000256" key="2">
    <source>
        <dbReference type="SAM" id="SignalP"/>
    </source>
</evidence>
<feature type="chain" id="PRO_5005893148" evidence="2">
    <location>
        <begin position="20"/>
        <end position="314"/>
    </location>
</feature>
<keyword evidence="3" id="KW-1185">Reference proteome</keyword>